<dbReference type="RefSeq" id="WP_345265302.1">
    <property type="nucleotide sequence ID" value="NZ_BAABIM010000002.1"/>
</dbReference>
<feature type="region of interest" description="Disordered" evidence="11">
    <location>
        <begin position="1"/>
        <end position="41"/>
    </location>
</feature>
<keyword evidence="6 10" id="KW-0812">Transmembrane</keyword>
<comment type="function">
    <text evidence="10">Protein O-mannosyltransferase that catalyzes the transfer of a single mannose residue from a polyprenol phospho-mannosyl lipidic donor to the hydroxyl group of selected serine and threonine residues in acceptor proteins.</text>
</comment>
<dbReference type="Proteomes" id="UP001500621">
    <property type="component" value="Unassembled WGS sequence"/>
</dbReference>
<dbReference type="InterPro" id="IPR003342">
    <property type="entry name" value="ArnT-like_N"/>
</dbReference>
<evidence type="ECO:0000256" key="5">
    <source>
        <dbReference type="ARBA" id="ARBA00022679"/>
    </source>
</evidence>
<organism evidence="14 15">
    <name type="scientific">Nocardioides nanhaiensis</name>
    <dbReference type="NCBI Taxonomy" id="1476871"/>
    <lineage>
        <taxon>Bacteria</taxon>
        <taxon>Bacillati</taxon>
        <taxon>Actinomycetota</taxon>
        <taxon>Actinomycetes</taxon>
        <taxon>Propionibacteriales</taxon>
        <taxon>Nocardioidaceae</taxon>
        <taxon>Nocardioides</taxon>
    </lineage>
</organism>
<dbReference type="Pfam" id="PF02366">
    <property type="entry name" value="PMT"/>
    <property type="match status" value="1"/>
</dbReference>
<feature type="transmembrane region" description="Helical" evidence="10">
    <location>
        <begin position="276"/>
        <end position="294"/>
    </location>
</feature>
<dbReference type="EC" id="2.4.1.-" evidence="10"/>
<feature type="transmembrane region" description="Helical" evidence="10">
    <location>
        <begin position="315"/>
        <end position="336"/>
    </location>
</feature>
<comment type="pathway">
    <text evidence="2 10">Protein modification; protein glycosylation.</text>
</comment>
<evidence type="ECO:0000256" key="9">
    <source>
        <dbReference type="ARBA" id="ARBA00093617"/>
    </source>
</evidence>
<comment type="similarity">
    <text evidence="3 10">Belongs to the glycosyltransferase 39 family.</text>
</comment>
<evidence type="ECO:0000259" key="13">
    <source>
        <dbReference type="Pfam" id="PF16192"/>
    </source>
</evidence>
<feature type="transmembrane region" description="Helical" evidence="10">
    <location>
        <begin position="172"/>
        <end position="192"/>
    </location>
</feature>
<feature type="transmembrane region" description="Helical" evidence="10">
    <location>
        <begin position="551"/>
        <end position="571"/>
    </location>
</feature>
<reference evidence="15" key="1">
    <citation type="journal article" date="2019" name="Int. J. Syst. Evol. Microbiol.">
        <title>The Global Catalogue of Microorganisms (GCM) 10K type strain sequencing project: providing services to taxonomists for standard genome sequencing and annotation.</title>
        <authorList>
            <consortium name="The Broad Institute Genomics Platform"/>
            <consortium name="The Broad Institute Genome Sequencing Center for Infectious Disease"/>
            <person name="Wu L."/>
            <person name="Ma J."/>
        </authorList>
    </citation>
    <scope>NUCLEOTIDE SEQUENCE [LARGE SCALE GENOMIC DNA]</scope>
    <source>
        <strain evidence="15">JCM 18127</strain>
    </source>
</reference>
<keyword evidence="4 10" id="KW-0328">Glycosyltransferase</keyword>
<evidence type="ECO:0000313" key="14">
    <source>
        <dbReference type="EMBL" id="GAA4682863.1"/>
    </source>
</evidence>
<feature type="transmembrane region" description="Helical" evidence="10">
    <location>
        <begin position="493"/>
        <end position="510"/>
    </location>
</feature>
<evidence type="ECO:0000256" key="10">
    <source>
        <dbReference type="RuleBase" id="RU367007"/>
    </source>
</evidence>
<dbReference type="GO" id="GO:0016757">
    <property type="term" value="F:glycosyltransferase activity"/>
    <property type="evidence" value="ECO:0007669"/>
    <property type="project" value="UniProtKB-KW"/>
</dbReference>
<evidence type="ECO:0000256" key="7">
    <source>
        <dbReference type="ARBA" id="ARBA00022989"/>
    </source>
</evidence>
<comment type="caution">
    <text evidence="14">The sequence shown here is derived from an EMBL/GenBank/DDBJ whole genome shotgun (WGS) entry which is preliminary data.</text>
</comment>
<feature type="transmembrane region" description="Helical" evidence="10">
    <location>
        <begin position="51"/>
        <end position="70"/>
    </location>
</feature>
<sequence length="594" mass="65106">MSRLEQAPPSRTARTGLSRTADGETVPTAAERAGGTTSVPGGTGWAGRARLMGWLAPLAVTLVAFGMRVWRLGDPARFAFDETYYAKDAWSLLNFGYVRSYLDQVDGVDVNDAILDGRTTGVWAEDPSMIVHPEVGKWLIALGEKAFGMDPFGWRISAAVVGSLMVLVMCRLVLRLTGSLLLGCLAGALLALDGMHLVLSRVALLDIFLAFFLLCGVACVVNDRYWMRARMARLVQEGGDPPGSGDWGPVRGLLLRPWLLLGGVSFGLAVGTKWTALFPLAALGLLTWLWSAGARRSFGVRWAVLRSAVVDGVPAFASLVVVAGLVYTATWTGWLVHADQYEEHLSSTQYTRFVAERPCTGSGEDRTTDHEIAETGRWPTATEPDASGLGEVTQSLRSLWYYHQDVYTFHSHFLNCSDHTYESKPLAWPLLNRTVGVAADLDIAPGEQGCAAPEDSECLEQVLLLGTPMIWWAGCLALLYAAAVWLGARDWRFGLAVVGFASTWLPWTAYDDRPIFSFYAIAMLPFLVIALTLGIGRLIGPTRPGGPRRTGGVVVAGSFVVLVLVNAAWFWPVWTHELLTRSEWLDRMWFRHWI</sequence>
<dbReference type="PANTHER" id="PTHR10050">
    <property type="entry name" value="DOLICHYL-PHOSPHATE-MANNOSE--PROTEIN MANNOSYLTRANSFERASE"/>
    <property type="match status" value="1"/>
</dbReference>
<dbReference type="EMBL" id="BAABIM010000002">
    <property type="protein sequence ID" value="GAA4682863.1"/>
    <property type="molecule type" value="Genomic_DNA"/>
</dbReference>
<dbReference type="InterPro" id="IPR032421">
    <property type="entry name" value="PMT_4TMC"/>
</dbReference>
<keyword evidence="15" id="KW-1185">Reference proteome</keyword>
<feature type="domain" description="Protein O-mannosyl-transferase C-terminal four TM" evidence="13">
    <location>
        <begin position="396"/>
        <end position="593"/>
    </location>
</feature>
<feature type="transmembrane region" description="Helical" evidence="10">
    <location>
        <begin position="198"/>
        <end position="221"/>
    </location>
</feature>
<gene>
    <name evidence="14" type="ORF">GCM10023226_20000</name>
</gene>
<comment type="subcellular location">
    <subcellularLocation>
        <location evidence="10">Cell membrane</location>
    </subcellularLocation>
    <subcellularLocation>
        <location evidence="1">Endomembrane system</location>
        <topology evidence="1">Multi-pass membrane protein</topology>
    </subcellularLocation>
</comment>
<keyword evidence="10" id="KW-1003">Cell membrane</keyword>
<accession>A0ABP8W766</accession>
<evidence type="ECO:0000256" key="2">
    <source>
        <dbReference type="ARBA" id="ARBA00004922"/>
    </source>
</evidence>
<evidence type="ECO:0000256" key="3">
    <source>
        <dbReference type="ARBA" id="ARBA00007222"/>
    </source>
</evidence>
<dbReference type="PANTHER" id="PTHR10050:SF46">
    <property type="entry name" value="PROTEIN O-MANNOSYL-TRANSFERASE 2"/>
    <property type="match status" value="1"/>
</dbReference>
<evidence type="ECO:0000256" key="11">
    <source>
        <dbReference type="SAM" id="MobiDB-lite"/>
    </source>
</evidence>
<feature type="transmembrane region" description="Helical" evidence="10">
    <location>
        <begin position="516"/>
        <end position="539"/>
    </location>
</feature>
<dbReference type="Pfam" id="PF16192">
    <property type="entry name" value="PMT_4TMC"/>
    <property type="match status" value="1"/>
</dbReference>
<feature type="domain" description="ArnT-like N-terminal" evidence="12">
    <location>
        <begin position="59"/>
        <end position="222"/>
    </location>
</feature>
<dbReference type="InterPro" id="IPR027005">
    <property type="entry name" value="PMT-like"/>
</dbReference>
<evidence type="ECO:0000256" key="8">
    <source>
        <dbReference type="ARBA" id="ARBA00023136"/>
    </source>
</evidence>
<evidence type="ECO:0000313" key="15">
    <source>
        <dbReference type="Proteomes" id="UP001500621"/>
    </source>
</evidence>
<keyword evidence="5 10" id="KW-0808">Transferase</keyword>
<protein>
    <recommendedName>
        <fullName evidence="9 10">Polyprenol-phosphate-mannose--protein mannosyltransferase</fullName>
        <ecNumber evidence="10">2.4.1.-</ecNumber>
    </recommendedName>
</protein>
<feature type="transmembrane region" description="Helical" evidence="10">
    <location>
        <begin position="469"/>
        <end position="486"/>
    </location>
</feature>
<keyword evidence="7 10" id="KW-1133">Transmembrane helix</keyword>
<evidence type="ECO:0000259" key="12">
    <source>
        <dbReference type="Pfam" id="PF02366"/>
    </source>
</evidence>
<proteinExistence type="inferred from homology"/>
<evidence type="ECO:0000256" key="1">
    <source>
        <dbReference type="ARBA" id="ARBA00004127"/>
    </source>
</evidence>
<feature type="transmembrane region" description="Helical" evidence="10">
    <location>
        <begin position="253"/>
        <end position="270"/>
    </location>
</feature>
<name>A0ABP8W766_9ACTN</name>
<evidence type="ECO:0000256" key="4">
    <source>
        <dbReference type="ARBA" id="ARBA00022676"/>
    </source>
</evidence>
<evidence type="ECO:0000256" key="6">
    <source>
        <dbReference type="ARBA" id="ARBA00022692"/>
    </source>
</evidence>
<keyword evidence="8 10" id="KW-0472">Membrane</keyword>